<keyword evidence="7" id="KW-0520">NAD</keyword>
<evidence type="ECO:0000313" key="11">
    <source>
        <dbReference type="EMBL" id="KAL2622061.1"/>
    </source>
</evidence>
<evidence type="ECO:0000256" key="5">
    <source>
        <dbReference type="ARBA" id="ARBA00022842"/>
    </source>
</evidence>
<sequence>MQAAAEREGIKFEFTEKLVGGGALDGAGVPLPDDTLASCRASDTVLLASIGRYYKWDSNPPHLKPETGLLGLRAGLGVFANLRPVTVLPQALSSIEELVLQLQTQVEVLKEEVASRDNLLRLLKKEGILSSQSLQRAAQSLSEAEKKIIELESRV</sequence>
<name>A0ABD1Y5P9_9MARC</name>
<evidence type="ECO:0000256" key="6">
    <source>
        <dbReference type="ARBA" id="ARBA00023002"/>
    </source>
</evidence>
<dbReference type="PANTHER" id="PTHR42979:SF1">
    <property type="entry name" value="3-ISOPROPYLMALATE DEHYDROGENASE"/>
    <property type="match status" value="1"/>
</dbReference>
<evidence type="ECO:0000256" key="1">
    <source>
        <dbReference type="ARBA" id="ARBA00007769"/>
    </source>
</evidence>
<evidence type="ECO:0000259" key="10">
    <source>
        <dbReference type="SMART" id="SM01329"/>
    </source>
</evidence>
<dbReference type="PANTHER" id="PTHR42979">
    <property type="entry name" value="3-ISOPROPYLMALATE DEHYDROGENASE"/>
    <property type="match status" value="1"/>
</dbReference>
<gene>
    <name evidence="11" type="ORF">R1flu_002266</name>
</gene>
<dbReference type="SMART" id="SM01329">
    <property type="entry name" value="Iso_dh"/>
    <property type="match status" value="1"/>
</dbReference>
<dbReference type="EMBL" id="JBHFFA010000006">
    <property type="protein sequence ID" value="KAL2622061.1"/>
    <property type="molecule type" value="Genomic_DNA"/>
</dbReference>
<dbReference type="InterPro" id="IPR004429">
    <property type="entry name" value="Isopropylmalate_DH"/>
</dbReference>
<dbReference type="GO" id="GO:0016491">
    <property type="term" value="F:oxidoreductase activity"/>
    <property type="evidence" value="ECO:0007669"/>
    <property type="project" value="UniProtKB-KW"/>
</dbReference>
<evidence type="ECO:0000256" key="7">
    <source>
        <dbReference type="ARBA" id="ARBA00023027"/>
    </source>
</evidence>
<evidence type="ECO:0000256" key="9">
    <source>
        <dbReference type="SAM" id="Coils"/>
    </source>
</evidence>
<keyword evidence="8" id="KW-0100">Branched-chain amino acid biosynthesis</keyword>
<dbReference type="Gene3D" id="3.40.718.10">
    <property type="entry name" value="Isopropylmalate Dehydrogenase"/>
    <property type="match status" value="1"/>
</dbReference>
<feature type="domain" description="Isopropylmalate dehydrogenase-like" evidence="10">
    <location>
        <begin position="1"/>
        <end position="155"/>
    </location>
</feature>
<reference evidence="11 12" key="1">
    <citation type="submission" date="2024-09" db="EMBL/GenBank/DDBJ databases">
        <title>Chromosome-scale assembly of Riccia fluitans.</title>
        <authorList>
            <person name="Paukszto L."/>
            <person name="Sawicki J."/>
            <person name="Karawczyk K."/>
            <person name="Piernik-Szablinska J."/>
            <person name="Szczecinska M."/>
            <person name="Mazdziarz M."/>
        </authorList>
    </citation>
    <scope>NUCLEOTIDE SEQUENCE [LARGE SCALE GENOMIC DNA]</scope>
    <source>
        <strain evidence="11">Rf_01</strain>
        <tissue evidence="11">Aerial parts of the thallus</tissue>
    </source>
</reference>
<keyword evidence="6" id="KW-0560">Oxidoreductase</keyword>
<keyword evidence="12" id="KW-1185">Reference proteome</keyword>
<dbReference type="AlphaFoldDB" id="A0ABD1Y5P9"/>
<dbReference type="GO" id="GO:0009098">
    <property type="term" value="P:L-leucine biosynthetic process"/>
    <property type="evidence" value="ECO:0007669"/>
    <property type="project" value="UniProtKB-KW"/>
</dbReference>
<comment type="similarity">
    <text evidence="1">Belongs to the isocitrate and isopropylmalate dehydrogenases family.</text>
</comment>
<evidence type="ECO:0000256" key="8">
    <source>
        <dbReference type="ARBA" id="ARBA00023304"/>
    </source>
</evidence>
<dbReference type="InterPro" id="IPR024084">
    <property type="entry name" value="IsoPropMal-DH-like_dom"/>
</dbReference>
<keyword evidence="9" id="KW-0175">Coiled coil</keyword>
<evidence type="ECO:0000256" key="3">
    <source>
        <dbReference type="ARBA" id="ARBA00022605"/>
    </source>
</evidence>
<dbReference type="Proteomes" id="UP001605036">
    <property type="component" value="Unassembled WGS sequence"/>
</dbReference>
<dbReference type="SUPFAM" id="SSF53659">
    <property type="entry name" value="Isocitrate/Isopropylmalate dehydrogenase-like"/>
    <property type="match status" value="1"/>
</dbReference>
<proteinExistence type="inferred from homology"/>
<evidence type="ECO:0000256" key="4">
    <source>
        <dbReference type="ARBA" id="ARBA00022723"/>
    </source>
</evidence>
<keyword evidence="3" id="KW-0028">Amino-acid biosynthesis</keyword>
<evidence type="ECO:0000313" key="12">
    <source>
        <dbReference type="Proteomes" id="UP001605036"/>
    </source>
</evidence>
<keyword evidence="5" id="KW-0460">Magnesium</keyword>
<dbReference type="GO" id="GO:0046872">
    <property type="term" value="F:metal ion binding"/>
    <property type="evidence" value="ECO:0007669"/>
    <property type="project" value="UniProtKB-KW"/>
</dbReference>
<evidence type="ECO:0000256" key="2">
    <source>
        <dbReference type="ARBA" id="ARBA00022430"/>
    </source>
</evidence>
<keyword evidence="4" id="KW-0479">Metal-binding</keyword>
<dbReference type="Pfam" id="PF00180">
    <property type="entry name" value="Iso_dh"/>
    <property type="match status" value="1"/>
</dbReference>
<organism evidence="11 12">
    <name type="scientific">Riccia fluitans</name>
    <dbReference type="NCBI Taxonomy" id="41844"/>
    <lineage>
        <taxon>Eukaryota</taxon>
        <taxon>Viridiplantae</taxon>
        <taxon>Streptophyta</taxon>
        <taxon>Embryophyta</taxon>
        <taxon>Marchantiophyta</taxon>
        <taxon>Marchantiopsida</taxon>
        <taxon>Marchantiidae</taxon>
        <taxon>Marchantiales</taxon>
        <taxon>Ricciaceae</taxon>
        <taxon>Riccia</taxon>
    </lineage>
</organism>
<comment type="caution">
    <text evidence="11">The sequence shown here is derived from an EMBL/GenBank/DDBJ whole genome shotgun (WGS) entry which is preliminary data.</text>
</comment>
<protein>
    <recommendedName>
        <fullName evidence="10">Isopropylmalate dehydrogenase-like domain-containing protein</fullName>
    </recommendedName>
</protein>
<keyword evidence="2" id="KW-0432">Leucine biosynthesis</keyword>
<accession>A0ABD1Y5P9</accession>
<feature type="coiled-coil region" evidence="9">
    <location>
        <begin position="92"/>
        <end position="154"/>
    </location>
</feature>